<dbReference type="Proteomes" id="UP000199150">
    <property type="component" value="Unassembled WGS sequence"/>
</dbReference>
<gene>
    <name evidence="3" type="ORF">SAMN02927928_1605</name>
</gene>
<dbReference type="GO" id="GO:0016787">
    <property type="term" value="F:hydrolase activity"/>
    <property type="evidence" value="ECO:0007669"/>
    <property type="project" value="UniProtKB-KW"/>
</dbReference>
<dbReference type="Pfam" id="PF07486">
    <property type="entry name" value="Hydrolase_2"/>
    <property type="match status" value="1"/>
</dbReference>
<keyword evidence="4" id="KW-1185">Reference proteome</keyword>
<protein>
    <submittedName>
        <fullName evidence="3">Cell Wall Hydrolase</fullName>
    </submittedName>
</protein>
<dbReference type="InterPro" id="IPR042047">
    <property type="entry name" value="SleB_dom1"/>
</dbReference>
<reference evidence="4" key="1">
    <citation type="submission" date="2016-10" db="EMBL/GenBank/DDBJ databases">
        <authorList>
            <person name="Varghese N."/>
            <person name="Submissions S."/>
        </authorList>
    </citation>
    <scope>NUCLEOTIDE SEQUENCE [LARGE SCALE GENOMIC DNA]</scope>
    <source>
        <strain evidence="4">CGMCC 1.3431</strain>
    </source>
</reference>
<dbReference type="EMBL" id="FMTS01000001">
    <property type="protein sequence ID" value="SCW49408.1"/>
    <property type="molecule type" value="Genomic_DNA"/>
</dbReference>
<keyword evidence="3" id="KW-0378">Hydrolase</keyword>
<evidence type="ECO:0000313" key="4">
    <source>
        <dbReference type="Proteomes" id="UP000199150"/>
    </source>
</evidence>
<feature type="chain" id="PRO_5011769095" evidence="1">
    <location>
        <begin position="31"/>
        <end position="383"/>
    </location>
</feature>
<dbReference type="STRING" id="260084.SAMN02927928_1605"/>
<evidence type="ECO:0000256" key="1">
    <source>
        <dbReference type="SAM" id="SignalP"/>
    </source>
</evidence>
<keyword evidence="1" id="KW-0732">Signal</keyword>
<evidence type="ECO:0000259" key="2">
    <source>
        <dbReference type="Pfam" id="PF07486"/>
    </source>
</evidence>
<organism evidence="3 4">
    <name type="scientific">Asticcacaulis taihuensis</name>
    <dbReference type="NCBI Taxonomy" id="260084"/>
    <lineage>
        <taxon>Bacteria</taxon>
        <taxon>Pseudomonadati</taxon>
        <taxon>Pseudomonadota</taxon>
        <taxon>Alphaproteobacteria</taxon>
        <taxon>Caulobacterales</taxon>
        <taxon>Caulobacteraceae</taxon>
        <taxon>Asticcacaulis</taxon>
    </lineage>
</organism>
<proteinExistence type="predicted"/>
<name>A0A1G4QYA6_9CAUL</name>
<accession>A0A1G4QYA6</accession>
<dbReference type="Gene3D" id="1.10.10.2520">
    <property type="entry name" value="Cell wall hydrolase SleB, domain 1"/>
    <property type="match status" value="1"/>
</dbReference>
<evidence type="ECO:0000313" key="3">
    <source>
        <dbReference type="EMBL" id="SCW49408.1"/>
    </source>
</evidence>
<feature type="domain" description="Cell wall hydrolase SleB" evidence="2">
    <location>
        <begin position="169"/>
        <end position="278"/>
    </location>
</feature>
<dbReference type="AlphaFoldDB" id="A0A1G4QYA6"/>
<feature type="signal peptide" evidence="1">
    <location>
        <begin position="1"/>
        <end position="30"/>
    </location>
</feature>
<sequence>MIPISIARYRMRALMAASAVGLLVGASVGAACLGSHLAHDGSAPKDAARLMMAARDGKLDMQTLDAAGKVDQSALNIAMRFSQYAGTGTDNSLLAQNLTAMRISDDARNQRDLPDAKIVLASNIAPASPLDVPTVSAPAVRAAAAMKFKNANRSDSDCLTQAVYYEARGEGVDGMRAVAQVILNRVRHPAYPKTICGVVYQGAYQRTSCQFSFVCNGAMGAPVESWAWRRAKTVADAALNGYVMTSVGTSTSFHTTGVKPGWGSTMERVAQIGSHIFYQFRGRGSRIANTLDAVRPSDAPATAAETPQANAKAQALDSQTVAMLNAQSLNTSAKAQADAAQKPVQVSAQIHGKSAQEIIAEVATTKAPAPAASAKSPAKETGQ</sequence>
<dbReference type="InterPro" id="IPR011105">
    <property type="entry name" value="Cell_wall_hydrolase_SleB"/>
</dbReference>